<evidence type="ECO:0008006" key="3">
    <source>
        <dbReference type="Google" id="ProtNLM"/>
    </source>
</evidence>
<dbReference type="SUPFAM" id="SSF53335">
    <property type="entry name" value="S-adenosyl-L-methionine-dependent methyltransferases"/>
    <property type="match status" value="1"/>
</dbReference>
<evidence type="ECO:0000313" key="2">
    <source>
        <dbReference type="Proteomes" id="UP001156905"/>
    </source>
</evidence>
<dbReference type="InterPro" id="IPR029063">
    <property type="entry name" value="SAM-dependent_MTases_sf"/>
</dbReference>
<name>A0ABQ6AZ12_9BRAD</name>
<proteinExistence type="predicted"/>
<comment type="caution">
    <text evidence="1">The sequence shown here is derived from an EMBL/GenBank/DDBJ whole genome shotgun (WGS) entry which is preliminary data.</text>
</comment>
<evidence type="ECO:0000313" key="1">
    <source>
        <dbReference type="EMBL" id="GLR85461.1"/>
    </source>
</evidence>
<gene>
    <name evidence="1" type="ORF">GCM10007857_21720</name>
</gene>
<keyword evidence="2" id="KW-1185">Reference proteome</keyword>
<accession>A0ABQ6AZ12</accession>
<dbReference type="Gene3D" id="3.40.50.150">
    <property type="entry name" value="Vaccinia Virus protein VP39"/>
    <property type="match status" value="1"/>
</dbReference>
<dbReference type="Proteomes" id="UP001156905">
    <property type="component" value="Unassembled WGS sequence"/>
</dbReference>
<dbReference type="EMBL" id="BSOW01000006">
    <property type="protein sequence ID" value="GLR85461.1"/>
    <property type="molecule type" value="Genomic_DNA"/>
</dbReference>
<reference evidence="2" key="1">
    <citation type="journal article" date="2019" name="Int. J. Syst. Evol. Microbiol.">
        <title>The Global Catalogue of Microorganisms (GCM) 10K type strain sequencing project: providing services to taxonomists for standard genome sequencing and annotation.</title>
        <authorList>
            <consortium name="The Broad Institute Genomics Platform"/>
            <consortium name="The Broad Institute Genome Sequencing Center for Infectious Disease"/>
            <person name="Wu L."/>
            <person name="Ma J."/>
        </authorList>
    </citation>
    <scope>NUCLEOTIDE SEQUENCE [LARGE SCALE GENOMIC DNA]</scope>
    <source>
        <strain evidence="2">NBRC 102520</strain>
    </source>
</reference>
<sequence length="303" mass="34151">MDIRRIDGMSTTDANSMMEGLAPASLSDRATTYSLDAAKSIYRLATRRVKRTAEVVNSEYNLLNWHRVMSAKAWASAGTLEEFLIPANPAQSLRKVNNQICRIAADDYYRYRAKALGDLIAHHAGGVNEIVELGAGFGYNLFSLHLNHPEWTLRGFDIAPNGIATGREIAAHYGLSDRISLDRIDLTNGTDPNYSAIRNQVVFTYFCIEQIPYDVREVVDNIIAAGPKRVINIEPTTELLNLTNPRDIVSFLYIRSVDYQTELFSTLGDYERQGRVRILARERMPFAPSIHNDGFLYCWEPTP</sequence>
<protein>
    <recommendedName>
        <fullName evidence="3">SAM-dependent methyltransferase</fullName>
    </recommendedName>
</protein>
<organism evidence="1 2">
    <name type="scientific">Bradyrhizobium iriomotense</name>
    <dbReference type="NCBI Taxonomy" id="441950"/>
    <lineage>
        <taxon>Bacteria</taxon>
        <taxon>Pseudomonadati</taxon>
        <taxon>Pseudomonadota</taxon>
        <taxon>Alphaproteobacteria</taxon>
        <taxon>Hyphomicrobiales</taxon>
        <taxon>Nitrobacteraceae</taxon>
        <taxon>Bradyrhizobium</taxon>
    </lineage>
</organism>